<name>A0A0R2K3K5_9LACO</name>
<dbReference type="EC" id="2.3.1.286" evidence="1"/>
<evidence type="ECO:0000259" key="5">
    <source>
        <dbReference type="PROSITE" id="PS50305"/>
    </source>
</evidence>
<dbReference type="PANTHER" id="PTHR11085:SF4">
    <property type="entry name" value="NAD-DEPENDENT PROTEIN DEACYLASE"/>
    <property type="match status" value="1"/>
</dbReference>
<comment type="caution">
    <text evidence="4">Lacks conserved residue(s) required for the propagation of feature annotation.</text>
</comment>
<dbReference type="Proteomes" id="UP000051565">
    <property type="component" value="Unassembled WGS sequence"/>
</dbReference>
<dbReference type="GeneID" id="61249344"/>
<evidence type="ECO:0000256" key="1">
    <source>
        <dbReference type="ARBA" id="ARBA00012928"/>
    </source>
</evidence>
<feature type="domain" description="Deacetylase sirtuin-type" evidence="5">
    <location>
        <begin position="1"/>
        <end position="236"/>
    </location>
</feature>
<dbReference type="InterPro" id="IPR026591">
    <property type="entry name" value="Sirtuin_cat_small_dom_sf"/>
</dbReference>
<dbReference type="SUPFAM" id="SSF52467">
    <property type="entry name" value="DHS-like NAD/FAD-binding domain"/>
    <property type="match status" value="1"/>
</dbReference>
<sequence>MEFNELQQLFDDAKQITFLTGAGVSTPSGIPDYRSKGGLYTTDKTDKPAEYYLSHDCLVNEPEVFYQYVMNNMYYPNAQPNVIQKKQSILTRQNRASIVTQNVDNLYEKADARHLNEFHGNLYDIYCQKCGKHVDYQTYAQSMYHQNCGGILRPNIVLYGEGINQETVIKSVQAVQNADLLVVVGSSMRVYPFAGLLDYRNPEAKILVINQEKLALPGDFIMQQMDAVDFFDKLKV</sequence>
<gene>
    <name evidence="6" type="ORF">IV52_GL000772</name>
</gene>
<dbReference type="GO" id="GO:0017136">
    <property type="term" value="F:histone deacetylase activity, NAD-dependent"/>
    <property type="evidence" value="ECO:0007669"/>
    <property type="project" value="TreeGrafter"/>
</dbReference>
<accession>A0A0R2K3K5</accession>
<dbReference type="InterPro" id="IPR050134">
    <property type="entry name" value="NAD-dep_sirtuin_deacylases"/>
</dbReference>
<dbReference type="NCBIfam" id="NF001752">
    <property type="entry name" value="PRK00481.1-1"/>
    <property type="match status" value="1"/>
</dbReference>
<keyword evidence="7" id="KW-1185">Reference proteome</keyword>
<dbReference type="Gene3D" id="3.40.50.1220">
    <property type="entry name" value="TPP-binding domain"/>
    <property type="match status" value="1"/>
</dbReference>
<proteinExistence type="predicted"/>
<evidence type="ECO:0000256" key="3">
    <source>
        <dbReference type="ARBA" id="ARBA00023027"/>
    </source>
</evidence>
<dbReference type="GO" id="GO:0070403">
    <property type="term" value="F:NAD+ binding"/>
    <property type="evidence" value="ECO:0007669"/>
    <property type="project" value="InterPro"/>
</dbReference>
<dbReference type="RefSeq" id="WP_054646742.1">
    <property type="nucleotide sequence ID" value="NZ_FUXS01000007.1"/>
</dbReference>
<reference evidence="6 7" key="1">
    <citation type="journal article" date="2015" name="Genome Announc.">
        <title>Expanding the biotechnology potential of lactobacilli through comparative genomics of 213 strains and associated genera.</title>
        <authorList>
            <person name="Sun Z."/>
            <person name="Harris H.M."/>
            <person name="McCann A."/>
            <person name="Guo C."/>
            <person name="Argimon S."/>
            <person name="Zhang W."/>
            <person name="Yang X."/>
            <person name="Jeffery I.B."/>
            <person name="Cooney J.C."/>
            <person name="Kagawa T.F."/>
            <person name="Liu W."/>
            <person name="Song Y."/>
            <person name="Salvetti E."/>
            <person name="Wrobel A."/>
            <person name="Rasinkangas P."/>
            <person name="Parkhill J."/>
            <person name="Rea M.C."/>
            <person name="O'Sullivan O."/>
            <person name="Ritari J."/>
            <person name="Douillard F.P."/>
            <person name="Paul Ross R."/>
            <person name="Yang R."/>
            <person name="Briner A.E."/>
            <person name="Felis G.E."/>
            <person name="de Vos W.M."/>
            <person name="Barrangou R."/>
            <person name="Klaenhammer T.R."/>
            <person name="Caufield P.W."/>
            <person name="Cui Y."/>
            <person name="Zhang H."/>
            <person name="O'Toole P.W."/>
        </authorList>
    </citation>
    <scope>NUCLEOTIDE SEQUENCE [LARGE SCALE GENOMIC DNA]</scope>
    <source>
        <strain evidence="6 7">DSM 20690</strain>
    </source>
</reference>
<dbReference type="STRING" id="53444.AYR59_00425"/>
<keyword evidence="3" id="KW-0520">NAD</keyword>
<dbReference type="PATRIC" id="fig|1122148.6.peg.795"/>
<dbReference type="EMBL" id="JQBT01000003">
    <property type="protein sequence ID" value="KRN80708.1"/>
    <property type="molecule type" value="Genomic_DNA"/>
</dbReference>
<keyword evidence="2" id="KW-0808">Transferase</keyword>
<evidence type="ECO:0000313" key="6">
    <source>
        <dbReference type="EMBL" id="KRN80708.1"/>
    </source>
</evidence>
<dbReference type="CDD" id="cd01411">
    <property type="entry name" value="SIR2H"/>
    <property type="match status" value="1"/>
</dbReference>
<evidence type="ECO:0000256" key="2">
    <source>
        <dbReference type="ARBA" id="ARBA00022679"/>
    </source>
</evidence>
<dbReference type="InterPro" id="IPR026590">
    <property type="entry name" value="Ssirtuin_cat_dom"/>
</dbReference>
<dbReference type="Pfam" id="PF02146">
    <property type="entry name" value="SIR2"/>
    <property type="match status" value="1"/>
</dbReference>
<evidence type="ECO:0000313" key="7">
    <source>
        <dbReference type="Proteomes" id="UP000051565"/>
    </source>
</evidence>
<dbReference type="OrthoDB" id="9800582at2"/>
<evidence type="ECO:0000256" key="4">
    <source>
        <dbReference type="PROSITE-ProRule" id="PRU00236"/>
    </source>
</evidence>
<dbReference type="InterPro" id="IPR003000">
    <property type="entry name" value="Sirtuin"/>
</dbReference>
<dbReference type="InterPro" id="IPR029035">
    <property type="entry name" value="DHS-like_NAD/FAD-binding_dom"/>
</dbReference>
<dbReference type="PROSITE" id="PS50305">
    <property type="entry name" value="SIRTUIN"/>
    <property type="match status" value="1"/>
</dbReference>
<comment type="caution">
    <text evidence="6">The sequence shown here is derived from an EMBL/GenBank/DDBJ whole genome shotgun (WGS) entry which is preliminary data.</text>
</comment>
<dbReference type="Gene3D" id="3.30.1600.10">
    <property type="entry name" value="SIR2/SIRT2 'Small Domain"/>
    <property type="match status" value="1"/>
</dbReference>
<protein>
    <recommendedName>
        <fullName evidence="1">protein acetyllysine N-acetyltransferase</fullName>
        <ecNumber evidence="1">2.3.1.286</ecNumber>
    </recommendedName>
</protein>
<dbReference type="AlphaFoldDB" id="A0A0R2K3K5"/>
<organism evidence="6 7">
    <name type="scientific">Fructilactobacillus lindneri DSM 20690 = JCM 11027</name>
    <dbReference type="NCBI Taxonomy" id="1122148"/>
    <lineage>
        <taxon>Bacteria</taxon>
        <taxon>Bacillati</taxon>
        <taxon>Bacillota</taxon>
        <taxon>Bacilli</taxon>
        <taxon>Lactobacillales</taxon>
        <taxon>Lactobacillaceae</taxon>
        <taxon>Fructilactobacillus</taxon>
    </lineage>
</organism>
<dbReference type="PANTHER" id="PTHR11085">
    <property type="entry name" value="NAD-DEPENDENT PROTEIN DEACYLASE SIRTUIN-5, MITOCHONDRIAL-RELATED"/>
    <property type="match status" value="1"/>
</dbReference>